<dbReference type="EMBL" id="PDUG01000001">
    <property type="protein sequence ID" value="PIC52600.1"/>
    <property type="molecule type" value="Genomic_DNA"/>
</dbReference>
<accession>A0A2G5VLP6</accession>
<evidence type="ECO:0000313" key="3">
    <source>
        <dbReference type="Proteomes" id="UP000230233"/>
    </source>
</evidence>
<name>A0A2G5VLP6_9PELO</name>
<sequence length="69" mass="7675">MRSIVAKFQNSFSSSSCIFRSPKKEAKIASKVLIITLLIITIFVVMFALGIYVFYDAIAEHINNIAGSF</sequence>
<keyword evidence="1" id="KW-1133">Transmembrane helix</keyword>
<keyword evidence="1" id="KW-0472">Membrane</keyword>
<evidence type="ECO:0000313" key="2">
    <source>
        <dbReference type="EMBL" id="PIC52600.1"/>
    </source>
</evidence>
<comment type="caution">
    <text evidence="2">The sequence shown here is derived from an EMBL/GenBank/DDBJ whole genome shotgun (WGS) entry which is preliminary data.</text>
</comment>
<dbReference type="Proteomes" id="UP000230233">
    <property type="component" value="Chromosome I"/>
</dbReference>
<feature type="transmembrane region" description="Helical" evidence="1">
    <location>
        <begin position="32"/>
        <end position="55"/>
    </location>
</feature>
<proteinExistence type="predicted"/>
<keyword evidence="3" id="KW-1185">Reference proteome</keyword>
<evidence type="ECO:0000256" key="1">
    <source>
        <dbReference type="SAM" id="Phobius"/>
    </source>
</evidence>
<protein>
    <submittedName>
        <fullName evidence="2">Uncharacterized protein</fullName>
    </submittedName>
</protein>
<reference evidence="3" key="1">
    <citation type="submission" date="2017-10" db="EMBL/GenBank/DDBJ databases">
        <title>Rapid genome shrinkage in a self-fertile nematode reveals novel sperm competition proteins.</title>
        <authorList>
            <person name="Yin D."/>
            <person name="Schwarz E.M."/>
            <person name="Thomas C.G."/>
            <person name="Felde R.L."/>
            <person name="Korf I.F."/>
            <person name="Cutter A.D."/>
            <person name="Schartner C.M."/>
            <person name="Ralston E.J."/>
            <person name="Meyer B.J."/>
            <person name="Haag E.S."/>
        </authorList>
    </citation>
    <scope>NUCLEOTIDE SEQUENCE [LARGE SCALE GENOMIC DNA]</scope>
    <source>
        <strain evidence="3">JU1422</strain>
    </source>
</reference>
<keyword evidence="1" id="KW-0812">Transmembrane</keyword>
<gene>
    <name evidence="2" type="primary">Cnig_chr_I.g2637</name>
    <name evidence="2" type="ORF">B9Z55_002637</name>
</gene>
<dbReference type="AlphaFoldDB" id="A0A2G5VLP6"/>
<organism evidence="2 3">
    <name type="scientific">Caenorhabditis nigoni</name>
    <dbReference type="NCBI Taxonomy" id="1611254"/>
    <lineage>
        <taxon>Eukaryota</taxon>
        <taxon>Metazoa</taxon>
        <taxon>Ecdysozoa</taxon>
        <taxon>Nematoda</taxon>
        <taxon>Chromadorea</taxon>
        <taxon>Rhabditida</taxon>
        <taxon>Rhabditina</taxon>
        <taxon>Rhabditomorpha</taxon>
        <taxon>Rhabditoidea</taxon>
        <taxon>Rhabditidae</taxon>
        <taxon>Peloderinae</taxon>
        <taxon>Caenorhabditis</taxon>
    </lineage>
</organism>